<evidence type="ECO:0000256" key="4">
    <source>
        <dbReference type="ARBA" id="ARBA00022801"/>
    </source>
</evidence>
<dbReference type="GO" id="GO:0003796">
    <property type="term" value="F:lysozyme activity"/>
    <property type="evidence" value="ECO:0007669"/>
    <property type="project" value="UniProtKB-EC"/>
</dbReference>
<dbReference type="InterPro" id="IPR023347">
    <property type="entry name" value="Lysozyme_dom_sf"/>
</dbReference>
<keyword evidence="5" id="KW-1035">Host cytoplasm</keyword>
<dbReference type="GO" id="GO:0009253">
    <property type="term" value="P:peptidoglycan catabolic process"/>
    <property type="evidence" value="ECO:0007669"/>
    <property type="project" value="InterPro"/>
</dbReference>
<dbReference type="InterPro" id="IPR023346">
    <property type="entry name" value="Lysozyme-like_dom_sf"/>
</dbReference>
<organism evidence="8 9">
    <name type="scientific">Waterburya agarophytonicola KI4</name>
    <dbReference type="NCBI Taxonomy" id="2874699"/>
    <lineage>
        <taxon>Bacteria</taxon>
        <taxon>Bacillati</taxon>
        <taxon>Cyanobacteriota</taxon>
        <taxon>Cyanophyceae</taxon>
        <taxon>Pleurocapsales</taxon>
        <taxon>Hyellaceae</taxon>
        <taxon>Waterburya</taxon>
        <taxon>Waterburya agarophytonicola</taxon>
    </lineage>
</organism>
<keyword evidence="6 7" id="KW-0326">Glycosidase</keyword>
<proteinExistence type="inferred from homology"/>
<comment type="catalytic activity">
    <reaction evidence="1 7">
        <text>Hydrolysis of (1-&gt;4)-beta-linkages between N-acetylmuramic acid and N-acetyl-D-glucosamine residues in a peptidoglycan and between N-acetyl-D-glucosamine residues in chitodextrins.</text>
        <dbReference type="EC" id="3.2.1.17"/>
    </reaction>
</comment>
<dbReference type="EMBL" id="JADWDC010000033">
    <property type="protein sequence ID" value="MCC0178020.1"/>
    <property type="molecule type" value="Genomic_DNA"/>
</dbReference>
<evidence type="ECO:0000256" key="7">
    <source>
        <dbReference type="RuleBase" id="RU003788"/>
    </source>
</evidence>
<dbReference type="SUPFAM" id="SSF53955">
    <property type="entry name" value="Lysozyme-like"/>
    <property type="match status" value="1"/>
</dbReference>
<keyword evidence="4 7" id="KW-0378">Hydrolase</keyword>
<dbReference type="Gene3D" id="1.10.530.40">
    <property type="match status" value="1"/>
</dbReference>
<evidence type="ECO:0000313" key="8">
    <source>
        <dbReference type="EMBL" id="MCC0178020.1"/>
    </source>
</evidence>
<name>A0A964BRC2_9CYAN</name>
<gene>
    <name evidence="8" type="ORF">I4641_13630</name>
</gene>
<dbReference type="CDD" id="cd00737">
    <property type="entry name" value="lyz_endolysin_autolysin"/>
    <property type="match status" value="1"/>
</dbReference>
<keyword evidence="2 7" id="KW-0929">Antimicrobial</keyword>
<evidence type="ECO:0000256" key="5">
    <source>
        <dbReference type="ARBA" id="ARBA00023200"/>
    </source>
</evidence>
<evidence type="ECO:0000313" key="9">
    <source>
        <dbReference type="Proteomes" id="UP000729733"/>
    </source>
</evidence>
<dbReference type="InterPro" id="IPR051018">
    <property type="entry name" value="Bacteriophage_GH24"/>
</dbReference>
<dbReference type="AlphaFoldDB" id="A0A964BRC2"/>
<dbReference type="InterPro" id="IPR033907">
    <property type="entry name" value="Endolysin_autolysin"/>
</dbReference>
<dbReference type="InterPro" id="IPR034690">
    <property type="entry name" value="Endolysin_T4_type"/>
</dbReference>
<comment type="caution">
    <text evidence="8">The sequence shown here is derived from an EMBL/GenBank/DDBJ whole genome shotgun (WGS) entry which is preliminary data.</text>
</comment>
<reference evidence="8" key="1">
    <citation type="journal article" date="2021" name="Antonie Van Leeuwenhoek">
        <title>Draft genome and description of Waterburya agarophytonicola gen. nov. sp. nov. (Pleurocapsales, Cyanobacteria): a seaweed symbiont.</title>
        <authorList>
            <person name="Bonthond G."/>
            <person name="Shalygin S."/>
            <person name="Bayer T."/>
            <person name="Weinberger F."/>
        </authorList>
    </citation>
    <scope>NUCLEOTIDE SEQUENCE</scope>
    <source>
        <strain evidence="8">KI4</strain>
    </source>
</reference>
<dbReference type="EC" id="3.2.1.17" evidence="7"/>
<evidence type="ECO:0000256" key="2">
    <source>
        <dbReference type="ARBA" id="ARBA00022529"/>
    </source>
</evidence>
<comment type="similarity">
    <text evidence="7">Belongs to the glycosyl hydrolase 24 family.</text>
</comment>
<evidence type="ECO:0000256" key="6">
    <source>
        <dbReference type="ARBA" id="ARBA00023295"/>
    </source>
</evidence>
<dbReference type="Proteomes" id="UP000729733">
    <property type="component" value="Unassembled WGS sequence"/>
</dbReference>
<sequence length="221" mass="23922">MLHKYFDSAIALTSICSIGLATLTLAEDTIAYEQPDTVKDLQLQRLDNSLAANIKSLKEVEPLVPPEPAPQPISIAAINTIKEFEGFESQAYIDTDGTPVIGYGLSAIGGVPVQIGDRIDSNEADAALHAQLQVIQQKLDKAISVDLSDRQLGAIASLAFNAGVDSIEKSSLVRKINAGDYHGAADEFLRWDKANVRGILVQLPGLTRRRQAERQLFLLDS</sequence>
<evidence type="ECO:0000256" key="3">
    <source>
        <dbReference type="ARBA" id="ARBA00022638"/>
    </source>
</evidence>
<accession>A0A964BRC2</accession>
<dbReference type="GO" id="GO:0016998">
    <property type="term" value="P:cell wall macromolecule catabolic process"/>
    <property type="evidence" value="ECO:0007669"/>
    <property type="project" value="InterPro"/>
</dbReference>
<dbReference type="InterPro" id="IPR002196">
    <property type="entry name" value="Glyco_hydro_24"/>
</dbReference>
<protein>
    <recommendedName>
        <fullName evidence="7">Lysozyme</fullName>
        <ecNumber evidence="7">3.2.1.17</ecNumber>
    </recommendedName>
</protein>
<dbReference type="GO" id="GO:0042742">
    <property type="term" value="P:defense response to bacterium"/>
    <property type="evidence" value="ECO:0007669"/>
    <property type="project" value="UniProtKB-KW"/>
</dbReference>
<dbReference type="Pfam" id="PF00959">
    <property type="entry name" value="Phage_lysozyme"/>
    <property type="match status" value="1"/>
</dbReference>
<dbReference type="HAMAP" id="MF_04110">
    <property type="entry name" value="ENDOLYSIN_T4"/>
    <property type="match status" value="1"/>
</dbReference>
<keyword evidence="3 7" id="KW-0081">Bacteriolytic enzyme</keyword>
<keyword evidence="9" id="KW-1185">Reference proteome</keyword>
<evidence type="ECO:0000256" key="1">
    <source>
        <dbReference type="ARBA" id="ARBA00000632"/>
    </source>
</evidence>
<dbReference type="GO" id="GO:0031640">
    <property type="term" value="P:killing of cells of another organism"/>
    <property type="evidence" value="ECO:0007669"/>
    <property type="project" value="UniProtKB-KW"/>
</dbReference>
<dbReference type="PANTHER" id="PTHR38107">
    <property type="match status" value="1"/>
</dbReference>
<dbReference type="PANTHER" id="PTHR38107:SF3">
    <property type="entry name" value="LYSOZYME RRRD-RELATED"/>
    <property type="match status" value="1"/>
</dbReference>